<dbReference type="PANTHER" id="PTHR42753">
    <property type="entry name" value="MITOCHONDRIAL RIBOSOME PROTEIN L39/PROLYL-TRNA LIGASE FAMILY MEMBER"/>
    <property type="match status" value="1"/>
</dbReference>
<dbReference type="NCBIfam" id="TIGR00409">
    <property type="entry name" value="proS_fam_II"/>
    <property type="match status" value="1"/>
</dbReference>
<evidence type="ECO:0000256" key="9">
    <source>
        <dbReference type="ARBA" id="ARBA00047671"/>
    </source>
</evidence>
<dbReference type="InterPro" id="IPR023717">
    <property type="entry name" value="Pro-tRNA-Synthase_IIa_type1"/>
</dbReference>
<dbReference type="InterPro" id="IPR036754">
    <property type="entry name" value="YbaK/aa-tRNA-synt-asso_dom_sf"/>
</dbReference>
<comment type="catalytic activity">
    <reaction evidence="9 10">
        <text>tRNA(Pro) + L-proline + ATP = L-prolyl-tRNA(Pro) + AMP + diphosphate</text>
        <dbReference type="Rhea" id="RHEA:14305"/>
        <dbReference type="Rhea" id="RHEA-COMP:9700"/>
        <dbReference type="Rhea" id="RHEA-COMP:9702"/>
        <dbReference type="ChEBI" id="CHEBI:30616"/>
        <dbReference type="ChEBI" id="CHEBI:33019"/>
        <dbReference type="ChEBI" id="CHEBI:60039"/>
        <dbReference type="ChEBI" id="CHEBI:78442"/>
        <dbReference type="ChEBI" id="CHEBI:78532"/>
        <dbReference type="ChEBI" id="CHEBI:456215"/>
        <dbReference type="EC" id="6.1.1.15"/>
    </reaction>
</comment>
<dbReference type="GO" id="GO:0002161">
    <property type="term" value="F:aminoacyl-tRNA deacylase activity"/>
    <property type="evidence" value="ECO:0007669"/>
    <property type="project" value="InterPro"/>
</dbReference>
<keyword evidence="7 10" id="KW-0648">Protein biosynthesis</keyword>
<dbReference type="NCBIfam" id="NF006625">
    <property type="entry name" value="PRK09194.1"/>
    <property type="match status" value="1"/>
</dbReference>
<comment type="subunit">
    <text evidence="2 10">Homodimer.</text>
</comment>
<feature type="domain" description="Aminoacyl-transfer RNA synthetases class-II family profile" evidence="11">
    <location>
        <begin position="38"/>
        <end position="464"/>
    </location>
</feature>
<evidence type="ECO:0000256" key="2">
    <source>
        <dbReference type="ARBA" id="ARBA00011738"/>
    </source>
</evidence>
<dbReference type="CDD" id="cd00861">
    <property type="entry name" value="ProRS_anticodon_short"/>
    <property type="match status" value="1"/>
</dbReference>
<dbReference type="GO" id="GO:0004827">
    <property type="term" value="F:proline-tRNA ligase activity"/>
    <property type="evidence" value="ECO:0007669"/>
    <property type="project" value="UniProtKB-UniRule"/>
</dbReference>
<evidence type="ECO:0000256" key="1">
    <source>
        <dbReference type="ARBA" id="ARBA00004496"/>
    </source>
</evidence>
<dbReference type="GO" id="GO:0005524">
    <property type="term" value="F:ATP binding"/>
    <property type="evidence" value="ECO:0007669"/>
    <property type="project" value="UniProtKB-UniRule"/>
</dbReference>
<keyword evidence="3 10" id="KW-0963">Cytoplasm</keyword>
<dbReference type="SUPFAM" id="SSF52954">
    <property type="entry name" value="Class II aaRS ABD-related"/>
    <property type="match status" value="1"/>
</dbReference>
<dbReference type="GO" id="GO:0006433">
    <property type="term" value="P:prolyl-tRNA aminoacylation"/>
    <property type="evidence" value="ECO:0007669"/>
    <property type="project" value="UniProtKB-UniRule"/>
</dbReference>
<dbReference type="InterPro" id="IPR002316">
    <property type="entry name" value="Pro-tRNA-ligase_IIa"/>
</dbReference>
<keyword evidence="4 10" id="KW-0436">Ligase</keyword>
<comment type="domain">
    <text evidence="10">Consists of three domains: the N-terminal catalytic domain, the editing domain and the C-terminal anticodon-binding domain.</text>
</comment>
<dbReference type="InterPro" id="IPR033730">
    <property type="entry name" value="ProRS_core_prok"/>
</dbReference>
<comment type="similarity">
    <text evidence="10">Belongs to the class-II aminoacyl-tRNA synthetase family. ProS type 1 subfamily.</text>
</comment>
<keyword evidence="6 10" id="KW-0067">ATP-binding</keyword>
<dbReference type="InterPro" id="IPR007214">
    <property type="entry name" value="YbaK/aa-tRNA-synth-assoc-dom"/>
</dbReference>
<evidence type="ECO:0000313" key="12">
    <source>
        <dbReference type="EMBL" id="QCI23254.1"/>
    </source>
</evidence>
<gene>
    <name evidence="10" type="primary">proS</name>
    <name evidence="12" type="ORF">D9V73_01130</name>
</gene>
<dbReference type="PROSITE" id="PS50862">
    <property type="entry name" value="AA_TRNA_LIGASE_II"/>
    <property type="match status" value="1"/>
</dbReference>
<dbReference type="AlphaFoldDB" id="A0A4D6YB76"/>
<dbReference type="Gene3D" id="3.30.930.10">
    <property type="entry name" value="Bira Bifunctional Protein, Domain 2"/>
    <property type="match status" value="2"/>
</dbReference>
<dbReference type="HAMAP" id="MF_01569">
    <property type="entry name" value="Pro_tRNA_synth_type1"/>
    <property type="match status" value="1"/>
</dbReference>
<dbReference type="InterPro" id="IPR044140">
    <property type="entry name" value="ProRS_anticodon_short"/>
</dbReference>
<dbReference type="EMBL" id="CP033004">
    <property type="protein sequence ID" value="QCI23254.1"/>
    <property type="molecule type" value="Genomic_DNA"/>
</dbReference>
<dbReference type="InterPro" id="IPR004154">
    <property type="entry name" value="Anticodon-bd"/>
</dbReference>
<dbReference type="RefSeq" id="WP_158336455.1">
    <property type="nucleotide sequence ID" value="NZ_CP033004.1"/>
</dbReference>
<dbReference type="SUPFAM" id="SSF55826">
    <property type="entry name" value="YbaK/ProRS associated domain"/>
    <property type="match status" value="1"/>
</dbReference>
<dbReference type="InterPro" id="IPR004500">
    <property type="entry name" value="Pro-tRNA-synth_IIa_bac-type"/>
</dbReference>
<dbReference type="Pfam" id="PF03129">
    <property type="entry name" value="HGTP_anticodon"/>
    <property type="match status" value="1"/>
</dbReference>
<dbReference type="CDD" id="cd00779">
    <property type="entry name" value="ProRS_core_prok"/>
    <property type="match status" value="1"/>
</dbReference>
<dbReference type="Proteomes" id="UP000298566">
    <property type="component" value="Chromosome"/>
</dbReference>
<keyword evidence="8 10" id="KW-0030">Aminoacyl-tRNA synthetase</keyword>
<dbReference type="InterPro" id="IPR006195">
    <property type="entry name" value="aa-tRNA-synth_II"/>
</dbReference>
<comment type="function">
    <text evidence="10">Catalyzes the attachment of proline to tRNA(Pro) in a two-step reaction: proline is first activated by ATP to form Pro-AMP and then transferred to the acceptor end of tRNA(Pro). As ProRS can inadvertently accommodate and process non-cognate amino acids such as alanine and cysteine, to avoid such errors it has two additional distinct editing activities against alanine. One activity is designated as 'pretransfer' editing and involves the tRNA(Pro)-independent hydrolysis of activated Ala-AMP. The other activity is designated 'posttransfer' editing and involves deacylation of mischarged Ala-tRNA(Pro). The misacylated Cys-tRNA(Pro) is not edited by ProRS.</text>
</comment>
<dbReference type="EC" id="6.1.1.15" evidence="10"/>
<evidence type="ECO:0000256" key="4">
    <source>
        <dbReference type="ARBA" id="ARBA00022598"/>
    </source>
</evidence>
<name>A0A4D6YB76_BUCMH</name>
<dbReference type="Pfam" id="PF04073">
    <property type="entry name" value="tRNA_edit"/>
    <property type="match status" value="1"/>
</dbReference>
<dbReference type="Gene3D" id="3.40.50.800">
    <property type="entry name" value="Anticodon-binding domain"/>
    <property type="match status" value="1"/>
</dbReference>
<organism evidence="12 13">
    <name type="scientific">Buchnera aphidicola subsp. Melaphis rhois</name>
    <dbReference type="NCBI Taxonomy" id="118103"/>
    <lineage>
        <taxon>Bacteria</taxon>
        <taxon>Pseudomonadati</taxon>
        <taxon>Pseudomonadota</taxon>
        <taxon>Gammaproteobacteria</taxon>
        <taxon>Enterobacterales</taxon>
        <taxon>Erwiniaceae</taxon>
        <taxon>Buchnera</taxon>
    </lineage>
</organism>
<evidence type="ECO:0000256" key="8">
    <source>
        <dbReference type="ARBA" id="ARBA00023146"/>
    </source>
</evidence>
<evidence type="ECO:0000256" key="3">
    <source>
        <dbReference type="ARBA" id="ARBA00022490"/>
    </source>
</evidence>
<accession>A0A4D6YB76</accession>
<sequence>MRATQYLFLTLKNNPNNTDSISHKLMLRAGIIRQNASGIYTWLPTGLRILKNVNKIIRKEINKLNALEIKMPILQPESLWNLSNRKNAYGRELFSILDRKNNKFILGPTHEEMITNLIHNELKSYKQLPLILYQIQTKFRDEIRPRCGVVRSREFIMKDAYSFHIDLLSLKTTYNLMHNAYKNIFKKMKLKFHIVEADSNSMGGTKSHEFQALSSYGEDTIVLSNKSNYAANIQVATFKRKSEIYKNNIIQEIKTLKPSLHFSHKCYSSKKNRIKTILIKLKKNNKNNFIAILIRGDHTINEKKVSEIDIISSPIALASNKEVLNITGTTLEFVGPIGLNVPIIADFSVITLKNFTIGSNITGKYFNNINWGEDLSIPKSFDIRNVMEGDISPDGKSRLIIKRSIEIGHIFQLGEKYSRIIKAQIQDKTGCKKFLKMGCYGIGITRTIAAIIEQHNDSKGIVWPMSIAPFQVAIIPINFHKSKTVQNESHFFYYHLKKNKVKVILDDRHECPGVMFSEIELIGIPLSIIISDKLIKNNEIEYHDRHDNTKNIINRNKIIQLIISKITLKS</sequence>
<proteinExistence type="inferred from homology"/>
<protein>
    <recommendedName>
        <fullName evidence="10">Proline--tRNA ligase</fullName>
        <ecNumber evidence="10">6.1.1.15</ecNumber>
    </recommendedName>
    <alternativeName>
        <fullName evidence="10">Prolyl-tRNA synthetase</fullName>
        <shortName evidence="10">ProRS</shortName>
    </alternativeName>
</protein>
<evidence type="ECO:0000256" key="6">
    <source>
        <dbReference type="ARBA" id="ARBA00022840"/>
    </source>
</evidence>
<evidence type="ECO:0000256" key="7">
    <source>
        <dbReference type="ARBA" id="ARBA00022917"/>
    </source>
</evidence>
<dbReference type="SUPFAM" id="SSF55681">
    <property type="entry name" value="Class II aaRS and biotin synthetases"/>
    <property type="match status" value="1"/>
</dbReference>
<comment type="subcellular location">
    <subcellularLocation>
        <location evidence="1 10">Cytoplasm</location>
    </subcellularLocation>
</comment>
<evidence type="ECO:0000259" key="11">
    <source>
        <dbReference type="PROSITE" id="PS50862"/>
    </source>
</evidence>
<evidence type="ECO:0000313" key="13">
    <source>
        <dbReference type="Proteomes" id="UP000298566"/>
    </source>
</evidence>
<dbReference type="PRINTS" id="PR01046">
    <property type="entry name" value="TRNASYNTHPRO"/>
</dbReference>
<dbReference type="InterPro" id="IPR002314">
    <property type="entry name" value="aa-tRNA-synt_IIb"/>
</dbReference>
<dbReference type="InterPro" id="IPR045864">
    <property type="entry name" value="aa-tRNA-synth_II/BPL/LPL"/>
</dbReference>
<reference evidence="12 13" key="1">
    <citation type="submission" date="2018-10" db="EMBL/GenBank/DDBJ databases">
        <title>Comparative functional genomics of the obligate endosymbiont Buchnera aphidicola.</title>
        <authorList>
            <person name="Chong R.A."/>
        </authorList>
    </citation>
    <scope>NUCLEOTIDE SEQUENCE [LARGE SCALE GENOMIC DNA]</scope>
    <source>
        <strain evidence="12 13">Mrh</strain>
    </source>
</reference>
<dbReference type="OrthoDB" id="9809052at2"/>
<dbReference type="GO" id="GO:0005829">
    <property type="term" value="C:cytosol"/>
    <property type="evidence" value="ECO:0007669"/>
    <property type="project" value="TreeGrafter"/>
</dbReference>
<dbReference type="PANTHER" id="PTHR42753:SF2">
    <property type="entry name" value="PROLINE--TRNA LIGASE"/>
    <property type="match status" value="1"/>
</dbReference>
<dbReference type="Pfam" id="PF00587">
    <property type="entry name" value="tRNA-synt_2b"/>
    <property type="match status" value="1"/>
</dbReference>
<keyword evidence="5 10" id="KW-0547">Nucleotide-binding</keyword>
<dbReference type="InterPro" id="IPR036621">
    <property type="entry name" value="Anticodon-bd_dom_sf"/>
</dbReference>
<evidence type="ECO:0000256" key="5">
    <source>
        <dbReference type="ARBA" id="ARBA00022741"/>
    </source>
</evidence>
<evidence type="ECO:0000256" key="10">
    <source>
        <dbReference type="HAMAP-Rule" id="MF_01569"/>
    </source>
</evidence>
<dbReference type="InterPro" id="IPR050062">
    <property type="entry name" value="Pro-tRNA_synthetase"/>
</dbReference>